<dbReference type="EMBL" id="GIDH01001415">
    <property type="protein sequence ID" value="NOV53358.1"/>
    <property type="molecule type" value="Transcribed_RNA"/>
</dbReference>
<evidence type="ECO:0000256" key="4">
    <source>
        <dbReference type="ARBA" id="ARBA00022737"/>
    </source>
</evidence>
<dbReference type="CDD" id="cd22638">
    <property type="entry name" value="Kunitz_amblin-like"/>
    <property type="match status" value="1"/>
</dbReference>
<keyword evidence="4" id="KW-0677">Repeat</keyword>
<evidence type="ECO:0000313" key="9">
    <source>
        <dbReference type="EMBL" id="NOV53358.1"/>
    </source>
</evidence>
<evidence type="ECO:0000259" key="8">
    <source>
        <dbReference type="PROSITE" id="PS50279"/>
    </source>
</evidence>
<keyword evidence="2" id="KW-0964">Secreted</keyword>
<protein>
    <recommendedName>
        <fullName evidence="8">BPTI/Kunitz inhibitor domain-containing protein</fullName>
    </recommendedName>
</protein>
<feature type="chain" id="PRO_5026841551" description="BPTI/Kunitz inhibitor domain-containing protein" evidence="7">
    <location>
        <begin position="22"/>
        <end position="182"/>
    </location>
</feature>
<dbReference type="FunFam" id="4.10.410.10:FF:000020">
    <property type="entry name" value="Collagen, type VI, alpha 3"/>
    <property type="match status" value="1"/>
</dbReference>
<reference evidence="9" key="1">
    <citation type="submission" date="2019-12" db="EMBL/GenBank/DDBJ databases">
        <title>The sialotranscriptome of the gopher-tortoise tick, Amblyomma tuberculatum.</title>
        <authorList>
            <person name="Karim S."/>
            <person name="Andersen J."/>
            <person name="Kumar D."/>
            <person name="Adamson S."/>
            <person name="Ennen J."/>
            <person name="Qualis C.P."/>
            <person name="Ribeiro J.M.C."/>
        </authorList>
    </citation>
    <scope>NUCLEOTIDE SEQUENCE</scope>
    <source>
        <strain evidence="9">Removed</strain>
        <tissue evidence="9">Salivary glands</tissue>
    </source>
</reference>
<feature type="domain" description="BPTI/Kunitz inhibitor" evidence="8">
    <location>
        <begin position="87"/>
        <end position="137"/>
    </location>
</feature>
<sequence length="182" mass="20850">MRAKAFLGAVALYFLVAQATSLKWLRCWKRKAVGHCETKIPSWYYDFWTLSCKGFIYSGCGGNSNRFTSEQECQKACTRRSRQKEVCSLKPKTGNCTGFSPSWYYDPGVDLCRGFIYGGCYGNANRFDSCMKCMKRCSGKKNAEKICKKRTAAFRKRYNLGLQPQPKPSKWPFILSIPFLKN</sequence>
<dbReference type="PROSITE" id="PS00280">
    <property type="entry name" value="BPTI_KUNITZ_1"/>
    <property type="match status" value="2"/>
</dbReference>
<dbReference type="Pfam" id="PF00014">
    <property type="entry name" value="Kunitz_BPTI"/>
    <property type="match status" value="2"/>
</dbReference>
<dbReference type="SMART" id="SM00131">
    <property type="entry name" value="KU"/>
    <property type="match status" value="2"/>
</dbReference>
<evidence type="ECO:0000256" key="2">
    <source>
        <dbReference type="ARBA" id="ARBA00022525"/>
    </source>
</evidence>
<keyword evidence="3" id="KW-0646">Protease inhibitor</keyword>
<evidence type="ECO:0000256" key="3">
    <source>
        <dbReference type="ARBA" id="ARBA00022690"/>
    </source>
</evidence>
<organism evidence="9">
    <name type="scientific">Amblyomma tuberculatum</name>
    <dbReference type="NCBI Taxonomy" id="48802"/>
    <lineage>
        <taxon>Eukaryota</taxon>
        <taxon>Metazoa</taxon>
        <taxon>Ecdysozoa</taxon>
        <taxon>Arthropoda</taxon>
        <taxon>Chelicerata</taxon>
        <taxon>Arachnida</taxon>
        <taxon>Acari</taxon>
        <taxon>Parasitiformes</taxon>
        <taxon>Ixodida</taxon>
        <taxon>Ixodoidea</taxon>
        <taxon>Ixodidae</taxon>
        <taxon>Amblyomminae</taxon>
        <taxon>Amblyomma</taxon>
    </lineage>
</organism>
<proteinExistence type="predicted"/>
<dbReference type="Gene3D" id="4.10.410.10">
    <property type="entry name" value="Pancreatic trypsin inhibitor Kunitz domain"/>
    <property type="match status" value="2"/>
</dbReference>
<dbReference type="GO" id="GO:0004867">
    <property type="term" value="F:serine-type endopeptidase inhibitor activity"/>
    <property type="evidence" value="ECO:0007669"/>
    <property type="project" value="UniProtKB-KW"/>
</dbReference>
<dbReference type="AlphaFoldDB" id="A0A6M2E7H8"/>
<dbReference type="InterPro" id="IPR050098">
    <property type="entry name" value="TFPI/VKTCI-like"/>
</dbReference>
<dbReference type="PROSITE" id="PS50279">
    <property type="entry name" value="BPTI_KUNITZ_2"/>
    <property type="match status" value="2"/>
</dbReference>
<feature type="signal peptide" evidence="7">
    <location>
        <begin position="1"/>
        <end position="21"/>
    </location>
</feature>
<dbReference type="SUPFAM" id="SSF57362">
    <property type="entry name" value="BPTI-like"/>
    <property type="match status" value="2"/>
</dbReference>
<evidence type="ECO:0000256" key="6">
    <source>
        <dbReference type="ARBA" id="ARBA00023157"/>
    </source>
</evidence>
<comment type="subcellular location">
    <subcellularLocation>
        <location evidence="1">Secreted</location>
    </subcellularLocation>
</comment>
<keyword evidence="6" id="KW-1015">Disulfide bond</keyword>
<evidence type="ECO:0000256" key="5">
    <source>
        <dbReference type="ARBA" id="ARBA00022900"/>
    </source>
</evidence>
<keyword evidence="7" id="KW-0732">Signal</keyword>
<dbReference type="InterPro" id="IPR002223">
    <property type="entry name" value="Kunitz_BPTI"/>
</dbReference>
<feature type="domain" description="BPTI/Kunitz inhibitor" evidence="8">
    <location>
        <begin position="27"/>
        <end position="77"/>
    </location>
</feature>
<evidence type="ECO:0000256" key="7">
    <source>
        <dbReference type="SAM" id="SignalP"/>
    </source>
</evidence>
<evidence type="ECO:0000256" key="1">
    <source>
        <dbReference type="ARBA" id="ARBA00004613"/>
    </source>
</evidence>
<dbReference type="PANTHER" id="PTHR10083">
    <property type="entry name" value="KUNITZ-TYPE PROTEASE INHIBITOR-RELATED"/>
    <property type="match status" value="1"/>
</dbReference>
<dbReference type="PRINTS" id="PR00759">
    <property type="entry name" value="BASICPTASE"/>
</dbReference>
<dbReference type="GO" id="GO:0005576">
    <property type="term" value="C:extracellular region"/>
    <property type="evidence" value="ECO:0007669"/>
    <property type="project" value="UniProtKB-SubCell"/>
</dbReference>
<dbReference type="InterPro" id="IPR020901">
    <property type="entry name" value="Prtase_inh_Kunz-CS"/>
</dbReference>
<accession>A0A6M2E7H8</accession>
<keyword evidence="5" id="KW-0722">Serine protease inhibitor</keyword>
<dbReference type="InterPro" id="IPR036880">
    <property type="entry name" value="Kunitz_BPTI_sf"/>
</dbReference>
<name>A0A6M2E7H8_9ACAR</name>